<protein>
    <submittedName>
        <fullName evidence="1">Uncharacterized protein</fullName>
    </submittedName>
</protein>
<sequence length="140" mass="15944">MSRFHLAPFVLGFKMTMQYTRKILVQNIVIYDIPFVEMVHINVQKFHLGGTPRKVLYHNVSRSVVSFFKPEPGETGKCMELVILKEQLSSSSPDDASCDGIKLEDTEAWQLRLACSIKWPGMVLAICPYLDHILLLGSCW</sequence>
<gene>
    <name evidence="1" type="ORF">Dsin_007183</name>
</gene>
<proteinExistence type="predicted"/>
<reference evidence="1" key="1">
    <citation type="journal article" date="2023" name="Plant J.">
        <title>Genome sequences and population genomics provide insights into the demographic history, inbreeding, and mutation load of two 'living fossil' tree species of Dipteronia.</title>
        <authorList>
            <person name="Feng Y."/>
            <person name="Comes H.P."/>
            <person name="Chen J."/>
            <person name="Zhu S."/>
            <person name="Lu R."/>
            <person name="Zhang X."/>
            <person name="Li P."/>
            <person name="Qiu J."/>
            <person name="Olsen K.M."/>
            <person name="Qiu Y."/>
        </authorList>
    </citation>
    <scope>NUCLEOTIDE SEQUENCE</scope>
    <source>
        <strain evidence="1">NBL</strain>
    </source>
</reference>
<organism evidence="1 2">
    <name type="scientific">Dipteronia sinensis</name>
    <dbReference type="NCBI Taxonomy" id="43782"/>
    <lineage>
        <taxon>Eukaryota</taxon>
        <taxon>Viridiplantae</taxon>
        <taxon>Streptophyta</taxon>
        <taxon>Embryophyta</taxon>
        <taxon>Tracheophyta</taxon>
        <taxon>Spermatophyta</taxon>
        <taxon>Magnoliopsida</taxon>
        <taxon>eudicotyledons</taxon>
        <taxon>Gunneridae</taxon>
        <taxon>Pentapetalae</taxon>
        <taxon>rosids</taxon>
        <taxon>malvids</taxon>
        <taxon>Sapindales</taxon>
        <taxon>Sapindaceae</taxon>
        <taxon>Hippocastanoideae</taxon>
        <taxon>Acereae</taxon>
        <taxon>Dipteronia</taxon>
    </lineage>
</organism>
<dbReference type="AlphaFoldDB" id="A0AAE0AZR0"/>
<dbReference type="Proteomes" id="UP001281410">
    <property type="component" value="Unassembled WGS sequence"/>
</dbReference>
<evidence type="ECO:0000313" key="1">
    <source>
        <dbReference type="EMBL" id="KAK3227321.1"/>
    </source>
</evidence>
<dbReference type="EMBL" id="JANJYJ010000002">
    <property type="protein sequence ID" value="KAK3227321.1"/>
    <property type="molecule type" value="Genomic_DNA"/>
</dbReference>
<evidence type="ECO:0000313" key="2">
    <source>
        <dbReference type="Proteomes" id="UP001281410"/>
    </source>
</evidence>
<comment type="caution">
    <text evidence="1">The sequence shown here is derived from an EMBL/GenBank/DDBJ whole genome shotgun (WGS) entry which is preliminary data.</text>
</comment>
<accession>A0AAE0AZR0</accession>
<name>A0AAE0AZR0_9ROSI</name>
<keyword evidence="2" id="KW-1185">Reference proteome</keyword>